<comment type="pathway">
    <text evidence="9">Amino-acid degradation; L-kynurenine degradation; kynurenate from L-kynurenine: step 1/2.</text>
</comment>
<dbReference type="InterPro" id="IPR015424">
    <property type="entry name" value="PyrdxlP-dep_Trfase"/>
</dbReference>
<dbReference type="CDD" id="cd00609">
    <property type="entry name" value="AAT_like"/>
    <property type="match status" value="1"/>
</dbReference>
<evidence type="ECO:0000256" key="5">
    <source>
        <dbReference type="ARBA" id="ARBA00022679"/>
    </source>
</evidence>
<reference evidence="12" key="1">
    <citation type="submission" date="2021-12" db="EMBL/GenBank/DDBJ databases">
        <authorList>
            <person name="King R."/>
        </authorList>
    </citation>
    <scope>NUCLEOTIDE SEQUENCE</scope>
</reference>
<dbReference type="InterPro" id="IPR051326">
    <property type="entry name" value="Kynurenine-oxoglutarate_AT"/>
</dbReference>
<dbReference type="Gene3D" id="3.40.640.10">
    <property type="entry name" value="Type I PLP-dependent aspartate aminotransferase-like (Major domain)"/>
    <property type="match status" value="1"/>
</dbReference>
<dbReference type="GO" id="GO:0030170">
    <property type="term" value="F:pyridoxal phosphate binding"/>
    <property type="evidence" value="ECO:0007669"/>
    <property type="project" value="InterPro"/>
</dbReference>
<dbReference type="PANTHER" id="PTHR43807">
    <property type="entry name" value="FI04487P"/>
    <property type="match status" value="1"/>
</dbReference>
<dbReference type="Gene3D" id="3.90.1150.10">
    <property type="entry name" value="Aspartate Aminotransferase, domain 1"/>
    <property type="match status" value="1"/>
</dbReference>
<keyword evidence="6" id="KW-0663">Pyridoxal phosphate</keyword>
<dbReference type="GO" id="GO:0047804">
    <property type="term" value="F:cysteine-S-conjugate beta-lyase activity"/>
    <property type="evidence" value="ECO:0007669"/>
    <property type="project" value="UniProtKB-EC"/>
</dbReference>
<dbReference type="InterPro" id="IPR015422">
    <property type="entry name" value="PyrdxlP-dep_Trfase_small"/>
</dbReference>
<dbReference type="FunFam" id="3.40.640.10:FF:000024">
    <property type="entry name" value="Kynurenine--oxoglutarate transaminase 3"/>
    <property type="match status" value="1"/>
</dbReference>
<evidence type="ECO:0000256" key="2">
    <source>
        <dbReference type="ARBA" id="ARBA00007441"/>
    </source>
</evidence>
<dbReference type="EMBL" id="OU963865">
    <property type="protein sequence ID" value="CAH0389118.1"/>
    <property type="molecule type" value="Genomic_DNA"/>
</dbReference>
<dbReference type="InterPro" id="IPR015421">
    <property type="entry name" value="PyrdxlP-dep_Trfase_major"/>
</dbReference>
<evidence type="ECO:0000313" key="12">
    <source>
        <dbReference type="EMBL" id="CAH0389118.1"/>
    </source>
</evidence>
<dbReference type="GO" id="GO:0005739">
    <property type="term" value="C:mitochondrion"/>
    <property type="evidence" value="ECO:0007669"/>
    <property type="project" value="TreeGrafter"/>
</dbReference>
<dbReference type="InterPro" id="IPR004839">
    <property type="entry name" value="Aminotransferase_I/II_large"/>
</dbReference>
<evidence type="ECO:0000256" key="9">
    <source>
        <dbReference type="ARBA" id="ARBA00024016"/>
    </source>
</evidence>
<feature type="domain" description="Aminotransferase class I/classII large" evidence="11">
    <location>
        <begin position="71"/>
        <end position="445"/>
    </location>
</feature>
<sequence length="467" mass="52778">MLNTWSSLRTTLLKSIKVFSPIISTGCPFHCTTPTMATTENKFSLPERYKGTEYSVWVEYIQLAIEHKPDCNLGQGFPDFPAPPEYLPKYIAEVTESNHLMNQYTRGFGHPRLVNAIADLYSKLIGRKLDPLSEILVTIGAYEALYCAIHGNVGPGDEVIIVEPYFDCYEPMTISAGGTPVFIPLRNKSNNPDSGSSADWVLDPDELAKAFNSKTKLFILNTPHNPLGKVFTYEELQVIADLCKKHNVICIADEVYEWLVYKPATHVRMATLPGMWERTITIGSAGKTFSATGWKLGWAYCPKELMKNMVIVHQNCVYTGVTPIQEAVARGFEREISLLGTPNSYFEKMSSMLQPKRDYFCQVLKDVGFAPTIPEGGYFVVSKWSDLAHKADLNSENDSYKDFKFTKWMTKNVKLQGIPYSAFYCPQNKPLGEDYVRYCFFKKDETLSKAESILRDWTGKQLPSSHL</sequence>
<keyword evidence="5" id="KW-0808">Transferase</keyword>
<comment type="cofactor">
    <cofactor evidence="1">
        <name>pyridoxal 5'-phosphate</name>
        <dbReference type="ChEBI" id="CHEBI:597326"/>
    </cofactor>
</comment>
<dbReference type="Proteomes" id="UP001152759">
    <property type="component" value="Chromosome 4"/>
</dbReference>
<dbReference type="AlphaFoldDB" id="A0A9P0A8X4"/>
<accession>A0A9P0A8X4</accession>
<evidence type="ECO:0000256" key="10">
    <source>
        <dbReference type="ARBA" id="ARBA00049325"/>
    </source>
</evidence>
<dbReference type="FunFam" id="3.90.1150.10:FF:000021">
    <property type="entry name" value="Kynurenine--oxoglutarate transaminase 3"/>
    <property type="match status" value="1"/>
</dbReference>
<protein>
    <recommendedName>
        <fullName evidence="11">Aminotransferase class I/classII large domain-containing protein</fullName>
    </recommendedName>
</protein>
<comment type="subunit">
    <text evidence="3">Homodimer.</text>
</comment>
<gene>
    <name evidence="12" type="ORF">BEMITA_LOCUS7983</name>
</gene>
<evidence type="ECO:0000256" key="6">
    <source>
        <dbReference type="ARBA" id="ARBA00022898"/>
    </source>
</evidence>
<evidence type="ECO:0000256" key="7">
    <source>
        <dbReference type="ARBA" id="ARBA00022990"/>
    </source>
</evidence>
<dbReference type="Pfam" id="PF00155">
    <property type="entry name" value="Aminotran_1_2"/>
    <property type="match status" value="1"/>
</dbReference>
<dbReference type="PANTHER" id="PTHR43807:SF20">
    <property type="entry name" value="FI04487P"/>
    <property type="match status" value="1"/>
</dbReference>
<keyword evidence="4" id="KW-0032">Aminotransferase</keyword>
<evidence type="ECO:0000256" key="4">
    <source>
        <dbReference type="ARBA" id="ARBA00022576"/>
    </source>
</evidence>
<evidence type="ECO:0000256" key="1">
    <source>
        <dbReference type="ARBA" id="ARBA00001933"/>
    </source>
</evidence>
<evidence type="ECO:0000313" key="13">
    <source>
        <dbReference type="Proteomes" id="UP001152759"/>
    </source>
</evidence>
<comment type="similarity">
    <text evidence="2">Belongs to the class-I pyridoxal-phosphate-dependent aminotransferase family.</text>
</comment>
<keyword evidence="13" id="KW-1185">Reference proteome</keyword>
<evidence type="ECO:0000256" key="8">
    <source>
        <dbReference type="ARBA" id="ARBA00023239"/>
    </source>
</evidence>
<dbReference type="GO" id="GO:0016212">
    <property type="term" value="F:kynurenine-oxoglutarate transaminase activity"/>
    <property type="evidence" value="ECO:0007669"/>
    <property type="project" value="TreeGrafter"/>
</dbReference>
<evidence type="ECO:0000259" key="11">
    <source>
        <dbReference type="Pfam" id="PF00155"/>
    </source>
</evidence>
<keyword evidence="7" id="KW-0007">Acetylation</keyword>
<dbReference type="SUPFAM" id="SSF53383">
    <property type="entry name" value="PLP-dependent transferases"/>
    <property type="match status" value="1"/>
</dbReference>
<dbReference type="FunFam" id="3.90.1150.10:FF:000275">
    <property type="entry name" value="kynurenine--oxoglutarate transaminase 1"/>
    <property type="match status" value="1"/>
</dbReference>
<keyword evidence="8" id="KW-0456">Lyase</keyword>
<proteinExistence type="inferred from homology"/>
<evidence type="ECO:0000256" key="3">
    <source>
        <dbReference type="ARBA" id="ARBA00011738"/>
    </source>
</evidence>
<organism evidence="12 13">
    <name type="scientific">Bemisia tabaci</name>
    <name type="common">Sweetpotato whitefly</name>
    <name type="synonym">Aleurodes tabaci</name>
    <dbReference type="NCBI Taxonomy" id="7038"/>
    <lineage>
        <taxon>Eukaryota</taxon>
        <taxon>Metazoa</taxon>
        <taxon>Ecdysozoa</taxon>
        <taxon>Arthropoda</taxon>
        <taxon>Hexapoda</taxon>
        <taxon>Insecta</taxon>
        <taxon>Pterygota</taxon>
        <taxon>Neoptera</taxon>
        <taxon>Paraneoptera</taxon>
        <taxon>Hemiptera</taxon>
        <taxon>Sternorrhyncha</taxon>
        <taxon>Aleyrodoidea</taxon>
        <taxon>Aleyrodidae</taxon>
        <taxon>Aleyrodinae</taxon>
        <taxon>Bemisia</taxon>
    </lineage>
</organism>
<comment type="catalytic activity">
    <reaction evidence="10">
        <text>an S-substituted L-cysteine + H2O = a thiol + pyruvate + NH4(+)</text>
        <dbReference type="Rhea" id="RHEA:18121"/>
        <dbReference type="ChEBI" id="CHEBI:15361"/>
        <dbReference type="ChEBI" id="CHEBI:15377"/>
        <dbReference type="ChEBI" id="CHEBI:28938"/>
        <dbReference type="ChEBI" id="CHEBI:29256"/>
        <dbReference type="ChEBI" id="CHEBI:58717"/>
        <dbReference type="EC" id="4.4.1.13"/>
    </reaction>
    <physiologicalReaction direction="left-to-right" evidence="10">
        <dbReference type="Rhea" id="RHEA:18122"/>
    </physiologicalReaction>
</comment>
<dbReference type="GO" id="GO:0070189">
    <property type="term" value="P:kynurenine metabolic process"/>
    <property type="evidence" value="ECO:0007669"/>
    <property type="project" value="UniProtKB-ARBA"/>
</dbReference>
<name>A0A9P0A8X4_BEMTA</name>